<protein>
    <submittedName>
        <fullName evidence="4">Uncharacterized protein</fullName>
    </submittedName>
</protein>
<keyword evidence="5" id="KW-1185">Reference proteome</keyword>
<gene>
    <name evidence="4" type="primary">Vigan.01G497500</name>
    <name evidence="4" type="ORF">VIGAN_01497500</name>
</gene>
<dbReference type="GO" id="GO:0009097">
    <property type="term" value="P:isoleucine biosynthetic process"/>
    <property type="evidence" value="ECO:0007669"/>
    <property type="project" value="TreeGrafter"/>
</dbReference>
<dbReference type="Gene3D" id="3.40.50.1100">
    <property type="match status" value="1"/>
</dbReference>
<name>A0A0S3R8X0_PHAAN</name>
<evidence type="ECO:0000256" key="3">
    <source>
        <dbReference type="ARBA" id="ARBA00023239"/>
    </source>
</evidence>
<reference evidence="4 5" key="1">
    <citation type="journal article" date="2015" name="Sci. Rep.">
        <title>The power of single molecule real-time sequencing technology in the de novo assembly of a eukaryotic genome.</title>
        <authorList>
            <person name="Sakai H."/>
            <person name="Naito K."/>
            <person name="Ogiso-Tanaka E."/>
            <person name="Takahashi Y."/>
            <person name="Iseki K."/>
            <person name="Muto C."/>
            <person name="Satou K."/>
            <person name="Teruya K."/>
            <person name="Shiroma A."/>
            <person name="Shimoji M."/>
            <person name="Hirano T."/>
            <person name="Itoh T."/>
            <person name="Kaga A."/>
            <person name="Tomooka N."/>
        </authorList>
    </citation>
    <scope>NUCLEOTIDE SEQUENCE [LARGE SCALE GENOMIC DNA]</scope>
    <source>
        <strain evidence="5">cv. Shumari</strain>
    </source>
</reference>
<dbReference type="AlphaFoldDB" id="A0A0S3R8X0"/>
<evidence type="ECO:0000313" key="4">
    <source>
        <dbReference type="EMBL" id="BAT76909.1"/>
    </source>
</evidence>
<dbReference type="GO" id="GO:0006567">
    <property type="term" value="P:L-threonine catabolic process"/>
    <property type="evidence" value="ECO:0007669"/>
    <property type="project" value="TreeGrafter"/>
</dbReference>
<keyword evidence="2" id="KW-0663">Pyridoxal phosphate</keyword>
<comment type="cofactor">
    <cofactor evidence="1">
        <name>pyridoxal 5'-phosphate</name>
        <dbReference type="ChEBI" id="CHEBI:597326"/>
    </cofactor>
</comment>
<sequence length="55" mass="5901">MATDNLEERVNPKVRIIGVEPSDANAMALSFHHHQRVILDQVGGFADGVAVGICT</sequence>
<evidence type="ECO:0000256" key="1">
    <source>
        <dbReference type="ARBA" id="ARBA00001933"/>
    </source>
</evidence>
<accession>A0A0S3R8X0</accession>
<dbReference type="PANTHER" id="PTHR48078">
    <property type="entry name" value="THREONINE DEHYDRATASE, MITOCHONDRIAL-RELATED"/>
    <property type="match status" value="1"/>
</dbReference>
<dbReference type="Proteomes" id="UP000291084">
    <property type="component" value="Chromosome 1"/>
</dbReference>
<dbReference type="GO" id="GO:0006565">
    <property type="term" value="P:L-serine catabolic process"/>
    <property type="evidence" value="ECO:0007669"/>
    <property type="project" value="TreeGrafter"/>
</dbReference>
<organism evidence="4 5">
    <name type="scientific">Vigna angularis var. angularis</name>
    <dbReference type="NCBI Taxonomy" id="157739"/>
    <lineage>
        <taxon>Eukaryota</taxon>
        <taxon>Viridiplantae</taxon>
        <taxon>Streptophyta</taxon>
        <taxon>Embryophyta</taxon>
        <taxon>Tracheophyta</taxon>
        <taxon>Spermatophyta</taxon>
        <taxon>Magnoliopsida</taxon>
        <taxon>eudicotyledons</taxon>
        <taxon>Gunneridae</taxon>
        <taxon>Pentapetalae</taxon>
        <taxon>rosids</taxon>
        <taxon>fabids</taxon>
        <taxon>Fabales</taxon>
        <taxon>Fabaceae</taxon>
        <taxon>Papilionoideae</taxon>
        <taxon>50 kb inversion clade</taxon>
        <taxon>NPAAA clade</taxon>
        <taxon>indigoferoid/millettioid clade</taxon>
        <taxon>Phaseoleae</taxon>
        <taxon>Vigna</taxon>
    </lineage>
</organism>
<evidence type="ECO:0000256" key="2">
    <source>
        <dbReference type="ARBA" id="ARBA00022898"/>
    </source>
</evidence>
<keyword evidence="3" id="KW-0456">Lyase</keyword>
<dbReference type="SUPFAM" id="SSF53686">
    <property type="entry name" value="Tryptophan synthase beta subunit-like PLP-dependent enzymes"/>
    <property type="match status" value="1"/>
</dbReference>
<dbReference type="EMBL" id="AP015034">
    <property type="protein sequence ID" value="BAT76909.1"/>
    <property type="molecule type" value="Genomic_DNA"/>
</dbReference>
<dbReference type="GO" id="GO:0003941">
    <property type="term" value="F:L-serine ammonia-lyase activity"/>
    <property type="evidence" value="ECO:0007669"/>
    <property type="project" value="TreeGrafter"/>
</dbReference>
<dbReference type="GO" id="GO:0004794">
    <property type="term" value="F:threonine deaminase activity"/>
    <property type="evidence" value="ECO:0007669"/>
    <property type="project" value="TreeGrafter"/>
</dbReference>
<dbReference type="InterPro" id="IPR050147">
    <property type="entry name" value="Ser/Thr_Dehydratase"/>
</dbReference>
<proteinExistence type="predicted"/>
<evidence type="ECO:0000313" key="5">
    <source>
        <dbReference type="Proteomes" id="UP000291084"/>
    </source>
</evidence>
<dbReference type="PANTHER" id="PTHR48078:SF11">
    <property type="entry name" value="THREONINE DEHYDRATASE, MITOCHONDRIAL"/>
    <property type="match status" value="1"/>
</dbReference>
<dbReference type="InterPro" id="IPR036052">
    <property type="entry name" value="TrpB-like_PALP_sf"/>
</dbReference>